<proteinExistence type="predicted"/>
<dbReference type="AlphaFoldDB" id="A0A485LD75"/>
<evidence type="ECO:0000313" key="4">
    <source>
        <dbReference type="Proteomes" id="UP000332933"/>
    </source>
</evidence>
<dbReference type="EMBL" id="CAADRA010006400">
    <property type="protein sequence ID" value="VFT94945.1"/>
    <property type="molecule type" value="Genomic_DNA"/>
</dbReference>
<feature type="region of interest" description="Disordered" evidence="1">
    <location>
        <begin position="176"/>
        <end position="217"/>
    </location>
</feature>
<protein>
    <submittedName>
        <fullName evidence="3">Aste57867_18207 protein</fullName>
    </submittedName>
</protein>
<sequence>MERGLLQQHAEQSRFVDGRSGIGKLQDMRIEETNAPQAVGYSKDRYDPEHPDADWGGVVNRTFKKRIYRDHAPTHSNIAPSQGGLLPALTDKTPRSTSKRIFEKDIKFCSADGGTKDAPFQSAVHQIGPGGKHDCTEWKTSYAAQMEHKSGSMDDRAAPGKVKVLSQESHRRLLQPLHEQGGNNAGSGRTSNGAMLPRIPPANTNTPKNSRGDPRVESRRSILAGLGQSLAASDALHDIKRPTPHVHTGFDNPANKSLLVENHHKILLGYTGGRRDL</sequence>
<reference evidence="2" key="2">
    <citation type="submission" date="2019-06" db="EMBL/GenBank/DDBJ databases">
        <title>Genomics analysis of Aphanomyces spp. identifies a new class of oomycete effector associated with host adaptation.</title>
        <authorList>
            <person name="Gaulin E."/>
        </authorList>
    </citation>
    <scope>NUCLEOTIDE SEQUENCE</scope>
    <source>
        <strain evidence="2">CBS 578.67</strain>
    </source>
</reference>
<evidence type="ECO:0000313" key="2">
    <source>
        <dbReference type="EMBL" id="KAF0690372.1"/>
    </source>
</evidence>
<evidence type="ECO:0000313" key="3">
    <source>
        <dbReference type="EMBL" id="VFT94945.1"/>
    </source>
</evidence>
<keyword evidence="4" id="KW-1185">Reference proteome</keyword>
<dbReference type="OrthoDB" id="64071at2759"/>
<feature type="compositionally biased region" description="Basic and acidic residues" evidence="1">
    <location>
        <begin position="42"/>
        <end position="53"/>
    </location>
</feature>
<dbReference type="EMBL" id="VJMH01006379">
    <property type="protein sequence ID" value="KAF0690372.1"/>
    <property type="molecule type" value="Genomic_DNA"/>
</dbReference>
<feature type="region of interest" description="Disordered" evidence="1">
    <location>
        <begin position="1"/>
        <end position="53"/>
    </location>
</feature>
<evidence type="ECO:0000256" key="1">
    <source>
        <dbReference type="SAM" id="MobiDB-lite"/>
    </source>
</evidence>
<organism evidence="3 4">
    <name type="scientific">Aphanomyces stellatus</name>
    <dbReference type="NCBI Taxonomy" id="120398"/>
    <lineage>
        <taxon>Eukaryota</taxon>
        <taxon>Sar</taxon>
        <taxon>Stramenopiles</taxon>
        <taxon>Oomycota</taxon>
        <taxon>Saprolegniomycetes</taxon>
        <taxon>Saprolegniales</taxon>
        <taxon>Verrucalvaceae</taxon>
        <taxon>Aphanomyces</taxon>
    </lineage>
</organism>
<gene>
    <name evidence="3" type="primary">Aste57867_18207</name>
    <name evidence="2" type="ORF">As57867_018145</name>
    <name evidence="3" type="ORF">ASTE57867_18207</name>
</gene>
<name>A0A485LD75_9STRA</name>
<dbReference type="Proteomes" id="UP000332933">
    <property type="component" value="Unassembled WGS sequence"/>
</dbReference>
<feature type="region of interest" description="Disordered" evidence="1">
    <location>
        <begin position="71"/>
        <end position="91"/>
    </location>
</feature>
<reference evidence="3 4" key="1">
    <citation type="submission" date="2019-03" db="EMBL/GenBank/DDBJ databases">
        <authorList>
            <person name="Gaulin E."/>
            <person name="Dumas B."/>
        </authorList>
    </citation>
    <scope>NUCLEOTIDE SEQUENCE [LARGE SCALE GENOMIC DNA]</scope>
    <source>
        <strain evidence="3">CBS 568.67</strain>
    </source>
</reference>
<accession>A0A485LD75</accession>